<dbReference type="Proteomes" id="UP000180036">
    <property type="component" value="Unassembled WGS sequence"/>
</dbReference>
<evidence type="ECO:0000256" key="1">
    <source>
        <dbReference type="SAM" id="Phobius"/>
    </source>
</evidence>
<proteinExistence type="predicted"/>
<organism evidence="2 3">
    <name type="scientific">Bacillus amyloliquefaciens</name>
    <name type="common">Bacillus velezensis</name>
    <dbReference type="NCBI Taxonomy" id="1390"/>
    <lineage>
        <taxon>Bacteria</taxon>
        <taxon>Bacillati</taxon>
        <taxon>Bacillota</taxon>
        <taxon>Bacilli</taxon>
        <taxon>Bacillales</taxon>
        <taxon>Bacillaceae</taxon>
        <taxon>Bacillus</taxon>
        <taxon>Bacillus amyloliquefaciens group</taxon>
    </lineage>
</organism>
<keyword evidence="1" id="KW-0812">Transmembrane</keyword>
<comment type="caution">
    <text evidence="2">The sequence shown here is derived from an EMBL/GenBank/DDBJ whole genome shotgun (WGS) entry which is preliminary data.</text>
</comment>
<dbReference type="EMBL" id="MOEA01000003">
    <property type="protein sequence ID" value="OIK20935.1"/>
    <property type="molecule type" value="Genomic_DNA"/>
</dbReference>
<feature type="transmembrane region" description="Helical" evidence="1">
    <location>
        <begin position="30"/>
        <end position="55"/>
    </location>
</feature>
<feature type="transmembrane region" description="Helical" evidence="1">
    <location>
        <begin position="100"/>
        <end position="119"/>
    </location>
</feature>
<accession>A0AAP7TB30</accession>
<feature type="transmembrane region" description="Helical" evidence="1">
    <location>
        <begin position="7"/>
        <end position="24"/>
    </location>
</feature>
<protein>
    <submittedName>
        <fullName evidence="2">Uncharacterized protein</fullName>
    </submittedName>
</protein>
<name>A0AAP7TB30_BACAM</name>
<feature type="transmembrane region" description="Helical" evidence="1">
    <location>
        <begin position="67"/>
        <end position="88"/>
    </location>
</feature>
<evidence type="ECO:0000313" key="2">
    <source>
        <dbReference type="EMBL" id="OIK20935.1"/>
    </source>
</evidence>
<keyword evidence="1" id="KW-0472">Membrane</keyword>
<keyword evidence="1" id="KW-1133">Transmembrane helix</keyword>
<dbReference type="Pfam" id="PF17094">
    <property type="entry name" value="UPF0715"/>
    <property type="match status" value="1"/>
</dbReference>
<dbReference type="AlphaFoldDB" id="A0AAP7TB30"/>
<gene>
    <name evidence="2" type="ORF">BKP66_15095</name>
</gene>
<reference evidence="2 3" key="1">
    <citation type="submission" date="2016-10" db="EMBL/GenBank/DDBJ databases">
        <authorList>
            <person name="Marach S."/>
            <person name="Prathuangwong S."/>
            <person name="Takikawa Y."/>
            <person name="Dohra H."/>
        </authorList>
    </citation>
    <scope>NUCLEOTIDE SEQUENCE [LARGE SCALE GENOMIC DNA]</scope>
    <source>
        <strain evidence="2 3">K2</strain>
    </source>
</reference>
<evidence type="ECO:0000313" key="3">
    <source>
        <dbReference type="Proteomes" id="UP000180036"/>
    </source>
</evidence>
<dbReference type="InterPro" id="IPR031374">
    <property type="entry name" value="UPF0715"/>
</dbReference>
<sequence length="125" mass="14656">MLILRYLAVLVLSVICATLVYVIILDQAEYVPYLIISGIMLTCYLIFELPLQLILNRKPRRFNINYLFIYTVSSFVVWLIMVVLFEPYNPIGSILASYEIYLFSVFFALIFWIWDSILVQKVAVK</sequence>